<proteinExistence type="predicted"/>
<sequence>MFRGGGPAAPLFDAESDVAALVYTPDEAPDAILTAFARDLGARGFDAVGVIQGRKTARGRPCGLTLIPEGRELSVTDCGARHAPDWRDTLGRIEGSLLEAAHRRPDLLILNRFGAAERAGGGLIAVICAAVERDVPVLLPVPAALFPDWLRFTEGLCVRLACSRASLEGWWSSLRPPATRAPARRFCESGK</sequence>
<dbReference type="OrthoDB" id="5918880at2"/>
<accession>A0A3L7AMQ7</accession>
<evidence type="ECO:0000313" key="2">
    <source>
        <dbReference type="Proteomes" id="UP000269692"/>
    </source>
</evidence>
<dbReference type="Pfam" id="PF10649">
    <property type="entry name" value="DUF2478"/>
    <property type="match status" value="1"/>
</dbReference>
<organism evidence="1 2">
    <name type="scientific">Xanthobacter tagetidis</name>
    <dbReference type="NCBI Taxonomy" id="60216"/>
    <lineage>
        <taxon>Bacteria</taxon>
        <taxon>Pseudomonadati</taxon>
        <taxon>Pseudomonadota</taxon>
        <taxon>Alphaproteobacteria</taxon>
        <taxon>Hyphomicrobiales</taxon>
        <taxon>Xanthobacteraceae</taxon>
        <taxon>Xanthobacter</taxon>
    </lineage>
</organism>
<comment type="caution">
    <text evidence="1">The sequence shown here is derived from an EMBL/GenBank/DDBJ whole genome shotgun (WGS) entry which is preliminary data.</text>
</comment>
<dbReference type="InterPro" id="IPR018912">
    <property type="entry name" value="DUF2478"/>
</dbReference>
<protein>
    <submittedName>
        <fullName evidence="1">DUF2478 domain-containing protein</fullName>
    </submittedName>
</protein>
<name>A0A3L7AMQ7_9HYPH</name>
<reference evidence="1 2" key="1">
    <citation type="submission" date="2018-10" db="EMBL/GenBank/DDBJ databases">
        <title>Xanthobacter tagetidis genome sequencing and assembly.</title>
        <authorList>
            <person name="Maclea K.S."/>
            <person name="Goen A.E."/>
            <person name="Fatima S.A."/>
        </authorList>
    </citation>
    <scope>NUCLEOTIDE SEQUENCE [LARGE SCALE GENOMIC DNA]</scope>
    <source>
        <strain evidence="1 2">ATCC 700314</strain>
    </source>
</reference>
<dbReference type="EMBL" id="RCTF01000002">
    <property type="protein sequence ID" value="RLP81245.1"/>
    <property type="molecule type" value="Genomic_DNA"/>
</dbReference>
<keyword evidence="2" id="KW-1185">Reference proteome</keyword>
<evidence type="ECO:0000313" key="1">
    <source>
        <dbReference type="EMBL" id="RLP81245.1"/>
    </source>
</evidence>
<dbReference type="AlphaFoldDB" id="A0A3L7AMQ7"/>
<gene>
    <name evidence="1" type="ORF">D9R14_03270</name>
</gene>
<dbReference type="Proteomes" id="UP000269692">
    <property type="component" value="Unassembled WGS sequence"/>
</dbReference>